<keyword evidence="11" id="KW-1185">Reference proteome</keyword>
<reference evidence="9" key="2">
    <citation type="submission" date="2016-12" db="EMBL/GenBank/DDBJ databases">
        <authorList>
            <person name="Zhang X."/>
            <person name="Zhao J."/>
        </authorList>
    </citation>
    <scope>NUCLEOTIDE SEQUENCE</scope>
    <source>
        <strain evidence="9">RD15</strain>
    </source>
</reference>
<dbReference type="PANTHER" id="PTHR22911">
    <property type="entry name" value="ACYL-MALONYL CONDENSING ENZYME-RELATED"/>
    <property type="match status" value="1"/>
</dbReference>
<evidence type="ECO:0000256" key="5">
    <source>
        <dbReference type="ARBA" id="ARBA00023136"/>
    </source>
</evidence>
<evidence type="ECO:0000313" key="10">
    <source>
        <dbReference type="Proteomes" id="UP000186143"/>
    </source>
</evidence>
<dbReference type="OrthoDB" id="8478503at2"/>
<name>A0A1Q9AIC6_9HYPH</name>
<dbReference type="SUPFAM" id="SSF103481">
    <property type="entry name" value="Multidrug resistance efflux transporter EmrE"/>
    <property type="match status" value="2"/>
</dbReference>
<evidence type="ECO:0000259" key="7">
    <source>
        <dbReference type="Pfam" id="PF00892"/>
    </source>
</evidence>
<proteinExistence type="inferred from homology"/>
<evidence type="ECO:0000256" key="1">
    <source>
        <dbReference type="ARBA" id="ARBA00004141"/>
    </source>
</evidence>
<evidence type="ECO:0000313" key="9">
    <source>
        <dbReference type="EMBL" id="OQP85095.1"/>
    </source>
</evidence>
<comment type="similarity">
    <text evidence="2">Belongs to the drug/metabolite transporter (DMT) superfamily. 10 TMS drug/metabolite exporter (DME) (TC 2.A.7.3) family.</text>
</comment>
<dbReference type="InterPro" id="IPR000620">
    <property type="entry name" value="EamA_dom"/>
</dbReference>
<dbReference type="EMBL" id="MKIO01000031">
    <property type="protein sequence ID" value="OLP54900.1"/>
    <property type="molecule type" value="Genomic_DNA"/>
</dbReference>
<dbReference type="AlphaFoldDB" id="A0A1Q9AIC6"/>
<protein>
    <submittedName>
        <fullName evidence="9">EamA family transporter</fullName>
    </submittedName>
</protein>
<dbReference type="EMBL" id="MSPX01000016">
    <property type="protein sequence ID" value="OQP85095.1"/>
    <property type="molecule type" value="Genomic_DNA"/>
</dbReference>
<evidence type="ECO:0000256" key="6">
    <source>
        <dbReference type="SAM" id="Phobius"/>
    </source>
</evidence>
<feature type="transmembrane region" description="Helical" evidence="6">
    <location>
        <begin position="36"/>
        <end position="56"/>
    </location>
</feature>
<dbReference type="Proteomes" id="UP000186143">
    <property type="component" value="Unassembled WGS sequence"/>
</dbReference>
<dbReference type="RefSeq" id="WP_075635461.1">
    <property type="nucleotide sequence ID" value="NZ_MKIO01000031.1"/>
</dbReference>
<evidence type="ECO:0000313" key="8">
    <source>
        <dbReference type="EMBL" id="OLP54900.1"/>
    </source>
</evidence>
<keyword evidence="4 6" id="KW-1133">Transmembrane helix</keyword>
<dbReference type="Pfam" id="PF00892">
    <property type="entry name" value="EamA"/>
    <property type="match status" value="2"/>
</dbReference>
<feature type="transmembrane region" description="Helical" evidence="6">
    <location>
        <begin position="213"/>
        <end position="232"/>
    </location>
</feature>
<evidence type="ECO:0000256" key="2">
    <source>
        <dbReference type="ARBA" id="ARBA00009853"/>
    </source>
</evidence>
<accession>A0A1Q9AIC6</accession>
<feature type="transmembrane region" description="Helical" evidence="6">
    <location>
        <begin position="155"/>
        <end position="175"/>
    </location>
</feature>
<feature type="transmembrane region" description="Helical" evidence="6">
    <location>
        <begin position="269"/>
        <end position="287"/>
    </location>
</feature>
<reference evidence="9 11" key="3">
    <citation type="journal article" date="2017" name="Antonie Van Leeuwenhoek">
        <title>Rhizobium rhizosphaerae sp. nov., a novel species isolated from rice rhizosphere.</title>
        <authorList>
            <person name="Zhao J.J."/>
            <person name="Zhang J."/>
            <person name="Zhang R.J."/>
            <person name="Zhang C.W."/>
            <person name="Yin H.Q."/>
            <person name="Zhang X.X."/>
        </authorList>
    </citation>
    <scope>NUCLEOTIDE SEQUENCE [LARGE SCALE GENOMIC DNA]</scope>
    <source>
        <strain evidence="9 11">RD15</strain>
    </source>
</reference>
<feature type="transmembrane region" description="Helical" evidence="6">
    <location>
        <begin position="244"/>
        <end position="263"/>
    </location>
</feature>
<dbReference type="Proteomes" id="UP000192652">
    <property type="component" value="Unassembled WGS sequence"/>
</dbReference>
<keyword evidence="5 6" id="KW-0472">Membrane</keyword>
<dbReference type="InterPro" id="IPR037185">
    <property type="entry name" value="EmrE-like"/>
</dbReference>
<feature type="transmembrane region" description="Helical" evidence="6">
    <location>
        <begin position="68"/>
        <end position="87"/>
    </location>
</feature>
<feature type="transmembrane region" description="Helical" evidence="6">
    <location>
        <begin position="121"/>
        <end position="140"/>
    </location>
</feature>
<evidence type="ECO:0000256" key="4">
    <source>
        <dbReference type="ARBA" id="ARBA00022989"/>
    </source>
</evidence>
<gene>
    <name evidence="8" type="ORF">BJF92_13940</name>
    <name evidence="9" type="ORF">BTR14_17185</name>
</gene>
<dbReference type="GO" id="GO:0016020">
    <property type="term" value="C:membrane"/>
    <property type="evidence" value="ECO:0007669"/>
    <property type="project" value="UniProtKB-SubCell"/>
</dbReference>
<comment type="caution">
    <text evidence="8">The sequence shown here is derived from an EMBL/GenBank/DDBJ whole genome shotgun (WGS) entry which is preliminary data.</text>
</comment>
<sequence>MRPLRGIGLKVLSVLVFVCMSTFIKAAGNEIPTGQITFYRSVFAIIPIVIFLVWRGQLRTALHTRDPIGHLLRGFVGILAMSCGFYGLQHLPLPEAIAIGYAMPIFAVIFAAVFLKETVRLFRWTAVGIGLVGVIVISWPRLTLLRSGDMGAGEAAGALAVILSACLGAIAMILVRKLVHAERTQTIVLYFSLSASVFSLVSLPFGWEPLSMRAFLLLMAAGICGGIAQLLLTESYRFADMSTIAPFEYTSIVLGLGFGYALFGDVPTPTMLAGTALVISAGIVIILREHRLGLKRRGARKLMTPQG</sequence>
<feature type="transmembrane region" description="Helical" evidence="6">
    <location>
        <begin position="93"/>
        <end position="114"/>
    </location>
</feature>
<organism evidence="8 10">
    <name type="scientific">Xaviernesmea rhizosphaerae</name>
    <dbReference type="NCBI Taxonomy" id="1672749"/>
    <lineage>
        <taxon>Bacteria</taxon>
        <taxon>Pseudomonadati</taxon>
        <taxon>Pseudomonadota</taxon>
        <taxon>Alphaproteobacteria</taxon>
        <taxon>Hyphomicrobiales</taxon>
        <taxon>Rhizobiaceae</taxon>
        <taxon>Rhizobium/Agrobacterium group</taxon>
        <taxon>Xaviernesmea</taxon>
    </lineage>
</organism>
<reference evidence="8 10" key="1">
    <citation type="submission" date="2016-09" db="EMBL/GenBank/DDBJ databases">
        <title>Rhizobium sp. nov., a novel species isolated from the rice rhizosphere.</title>
        <authorList>
            <person name="Zhao J."/>
            <person name="Zhang X."/>
        </authorList>
    </citation>
    <scope>NUCLEOTIDE SEQUENCE [LARGE SCALE GENOMIC DNA]</scope>
    <source>
        <strain evidence="8 10">MH17</strain>
    </source>
</reference>
<evidence type="ECO:0000256" key="3">
    <source>
        <dbReference type="ARBA" id="ARBA00022692"/>
    </source>
</evidence>
<feature type="domain" description="EamA" evidence="7">
    <location>
        <begin position="5"/>
        <end position="138"/>
    </location>
</feature>
<evidence type="ECO:0000313" key="11">
    <source>
        <dbReference type="Proteomes" id="UP000192652"/>
    </source>
</evidence>
<comment type="subcellular location">
    <subcellularLocation>
        <location evidence="1">Membrane</location>
        <topology evidence="1">Multi-pass membrane protein</topology>
    </subcellularLocation>
</comment>
<feature type="domain" description="EamA" evidence="7">
    <location>
        <begin position="157"/>
        <end position="286"/>
    </location>
</feature>
<dbReference type="PANTHER" id="PTHR22911:SF6">
    <property type="entry name" value="SOLUTE CARRIER FAMILY 35 MEMBER G1"/>
    <property type="match status" value="1"/>
</dbReference>
<keyword evidence="3 6" id="KW-0812">Transmembrane</keyword>
<feature type="transmembrane region" description="Helical" evidence="6">
    <location>
        <begin position="187"/>
        <end position="207"/>
    </location>
</feature>